<dbReference type="SMART" id="SM00317">
    <property type="entry name" value="SET"/>
    <property type="match status" value="1"/>
</dbReference>
<dbReference type="SUPFAM" id="SSF82199">
    <property type="entry name" value="SET domain"/>
    <property type="match status" value="1"/>
</dbReference>
<dbReference type="InterPro" id="IPR001214">
    <property type="entry name" value="SET_dom"/>
</dbReference>
<evidence type="ECO:0000313" key="2">
    <source>
        <dbReference type="EMBL" id="VAW93299.1"/>
    </source>
</evidence>
<dbReference type="CDD" id="cd08161">
    <property type="entry name" value="SET"/>
    <property type="match status" value="1"/>
</dbReference>
<accession>A0A3B1A516</accession>
<dbReference type="InterPro" id="IPR046341">
    <property type="entry name" value="SET_dom_sf"/>
</dbReference>
<feature type="domain" description="SET" evidence="1">
    <location>
        <begin position="9"/>
        <end position="101"/>
    </location>
</feature>
<dbReference type="AlphaFoldDB" id="A0A3B1A516"/>
<dbReference type="Gene3D" id="2.170.270.10">
    <property type="entry name" value="SET domain"/>
    <property type="match status" value="1"/>
</dbReference>
<dbReference type="PROSITE" id="PS50280">
    <property type="entry name" value="SET"/>
    <property type="match status" value="1"/>
</dbReference>
<protein>
    <recommendedName>
        <fullName evidence="1">SET domain-containing protein</fullName>
    </recommendedName>
</protein>
<dbReference type="Pfam" id="PF00856">
    <property type="entry name" value="SET"/>
    <property type="match status" value="1"/>
</dbReference>
<name>A0A3B1A516_9ZZZZ</name>
<dbReference type="EMBL" id="UOFR01000018">
    <property type="protein sequence ID" value="VAW93299.1"/>
    <property type="molecule type" value="Genomic_DNA"/>
</dbReference>
<gene>
    <name evidence="2" type="ORF">MNBD_GAMMA21-947</name>
</gene>
<evidence type="ECO:0000259" key="1">
    <source>
        <dbReference type="PROSITE" id="PS50280"/>
    </source>
</evidence>
<proteinExistence type="predicted"/>
<organism evidence="2">
    <name type="scientific">hydrothermal vent metagenome</name>
    <dbReference type="NCBI Taxonomy" id="652676"/>
    <lineage>
        <taxon>unclassified sequences</taxon>
        <taxon>metagenomes</taxon>
        <taxon>ecological metagenomes</taxon>
    </lineage>
</organism>
<sequence length="109" mass="12368">MLLFTPNNAKLKVSTSPIHGKGLFAQDFIPEGDILGSIHGFRTNGNGAYVLWVNEDHPLRILCKFKYINHSDEPNVVLYDTLEVCAIRDIHPGDEITHDYESGEWQEDE</sequence>
<reference evidence="2" key="1">
    <citation type="submission" date="2018-06" db="EMBL/GenBank/DDBJ databases">
        <authorList>
            <person name="Zhirakovskaya E."/>
        </authorList>
    </citation>
    <scope>NUCLEOTIDE SEQUENCE</scope>
</reference>